<evidence type="ECO:0000313" key="10">
    <source>
        <dbReference type="Proteomes" id="UP000307943"/>
    </source>
</evidence>
<dbReference type="Pfam" id="PF00528">
    <property type="entry name" value="BPD_transp_1"/>
    <property type="match status" value="1"/>
</dbReference>
<keyword evidence="4 7" id="KW-0812">Transmembrane</keyword>
<feature type="transmembrane region" description="Helical" evidence="7">
    <location>
        <begin position="237"/>
        <end position="258"/>
    </location>
</feature>
<keyword evidence="2 7" id="KW-0813">Transport</keyword>
<feature type="transmembrane region" description="Helical" evidence="7">
    <location>
        <begin position="132"/>
        <end position="153"/>
    </location>
</feature>
<dbReference type="PANTHER" id="PTHR32243:SF18">
    <property type="entry name" value="INNER MEMBRANE ABC TRANSPORTER PERMEASE PROTEIN YCJP"/>
    <property type="match status" value="1"/>
</dbReference>
<feature type="transmembrane region" description="Helical" evidence="7">
    <location>
        <begin position="71"/>
        <end position="92"/>
    </location>
</feature>
<dbReference type="GO" id="GO:0055085">
    <property type="term" value="P:transmembrane transport"/>
    <property type="evidence" value="ECO:0007669"/>
    <property type="project" value="InterPro"/>
</dbReference>
<dbReference type="EMBL" id="VDCQ01000023">
    <property type="protein sequence ID" value="TNJ64961.1"/>
    <property type="molecule type" value="Genomic_DNA"/>
</dbReference>
<feature type="transmembrane region" description="Helical" evidence="7">
    <location>
        <begin position="183"/>
        <end position="204"/>
    </location>
</feature>
<keyword evidence="10" id="KW-1185">Reference proteome</keyword>
<dbReference type="CDD" id="cd06261">
    <property type="entry name" value="TM_PBP2"/>
    <property type="match status" value="1"/>
</dbReference>
<keyword evidence="3" id="KW-1003">Cell membrane</keyword>
<reference evidence="9 10" key="1">
    <citation type="submission" date="2019-05" db="EMBL/GenBank/DDBJ databases">
        <title>We sequenced the genome of Paenibacillus hemerocallicola KCTC 33185 for further insight into its adaptation and study the phylogeny of Paenibacillus.</title>
        <authorList>
            <person name="Narsing Rao M.P."/>
        </authorList>
    </citation>
    <scope>NUCLEOTIDE SEQUENCE [LARGE SCALE GENOMIC DNA]</scope>
    <source>
        <strain evidence="9 10">KCTC 33185</strain>
    </source>
</reference>
<evidence type="ECO:0000256" key="1">
    <source>
        <dbReference type="ARBA" id="ARBA00004651"/>
    </source>
</evidence>
<dbReference type="SUPFAM" id="SSF161098">
    <property type="entry name" value="MetI-like"/>
    <property type="match status" value="1"/>
</dbReference>
<dbReference type="InterPro" id="IPR000515">
    <property type="entry name" value="MetI-like"/>
</dbReference>
<proteinExistence type="inferred from homology"/>
<evidence type="ECO:0000313" key="9">
    <source>
        <dbReference type="EMBL" id="TNJ64961.1"/>
    </source>
</evidence>
<keyword evidence="6 7" id="KW-0472">Membrane</keyword>
<keyword evidence="5 7" id="KW-1133">Transmembrane helix</keyword>
<feature type="transmembrane region" description="Helical" evidence="7">
    <location>
        <begin position="104"/>
        <end position="126"/>
    </location>
</feature>
<comment type="subcellular location">
    <subcellularLocation>
        <location evidence="1 7">Cell membrane</location>
        <topology evidence="1 7">Multi-pass membrane protein</topology>
    </subcellularLocation>
</comment>
<evidence type="ECO:0000256" key="5">
    <source>
        <dbReference type="ARBA" id="ARBA00022989"/>
    </source>
</evidence>
<dbReference type="AlphaFoldDB" id="A0A5C4T7I4"/>
<evidence type="ECO:0000256" key="7">
    <source>
        <dbReference type="RuleBase" id="RU363032"/>
    </source>
</evidence>
<dbReference type="InterPro" id="IPR050901">
    <property type="entry name" value="BP-dep_ABC_trans_perm"/>
</dbReference>
<evidence type="ECO:0000256" key="2">
    <source>
        <dbReference type="ARBA" id="ARBA00022448"/>
    </source>
</evidence>
<accession>A0A5C4T7I4</accession>
<feature type="domain" description="ABC transmembrane type-1" evidence="8">
    <location>
        <begin position="67"/>
        <end position="258"/>
    </location>
</feature>
<dbReference type="PROSITE" id="PS50928">
    <property type="entry name" value="ABC_TM1"/>
    <property type="match status" value="1"/>
</dbReference>
<dbReference type="RefSeq" id="WP_139603492.1">
    <property type="nucleotide sequence ID" value="NZ_VDCQ01000023.1"/>
</dbReference>
<evidence type="ECO:0000256" key="4">
    <source>
        <dbReference type="ARBA" id="ARBA00022692"/>
    </source>
</evidence>
<protein>
    <submittedName>
        <fullName evidence="9">Carbohydrate ABC transporter permease</fullName>
    </submittedName>
</protein>
<evidence type="ECO:0000256" key="3">
    <source>
        <dbReference type="ARBA" id="ARBA00022475"/>
    </source>
</evidence>
<dbReference type="PANTHER" id="PTHR32243">
    <property type="entry name" value="MALTOSE TRANSPORT SYSTEM PERMEASE-RELATED"/>
    <property type="match status" value="1"/>
</dbReference>
<evidence type="ECO:0000259" key="8">
    <source>
        <dbReference type="PROSITE" id="PS50928"/>
    </source>
</evidence>
<organism evidence="9 10">
    <name type="scientific">Paenibacillus hemerocallicola</name>
    <dbReference type="NCBI Taxonomy" id="1172614"/>
    <lineage>
        <taxon>Bacteria</taxon>
        <taxon>Bacillati</taxon>
        <taxon>Bacillota</taxon>
        <taxon>Bacilli</taxon>
        <taxon>Bacillales</taxon>
        <taxon>Paenibacillaceae</taxon>
        <taxon>Paenibacillus</taxon>
    </lineage>
</organism>
<feature type="transmembrane region" description="Helical" evidence="7">
    <location>
        <begin position="7"/>
        <end position="31"/>
    </location>
</feature>
<dbReference type="InterPro" id="IPR035906">
    <property type="entry name" value="MetI-like_sf"/>
</dbReference>
<name>A0A5C4T7I4_9BACL</name>
<comment type="similarity">
    <text evidence="7">Belongs to the binding-protein-dependent transport system permease family.</text>
</comment>
<dbReference type="Gene3D" id="1.10.3720.10">
    <property type="entry name" value="MetI-like"/>
    <property type="match status" value="1"/>
</dbReference>
<gene>
    <name evidence="9" type="ORF">FE784_17325</name>
</gene>
<evidence type="ECO:0000256" key="6">
    <source>
        <dbReference type="ARBA" id="ARBA00023136"/>
    </source>
</evidence>
<sequence length="272" mass="30705">MPLKKWSLYGLIALLICIVLIPMFWMLSIALRTNLEVFSIPLKLIPAHPTFDAFRQILQNPDMVRLFMNSYFVSILVTLLCILLSALSGYGLSRFQYKSKKLVVLYILLTQMFPMVLLSIPYFLIISGMGLYNTYTALILAYTSFALPFSILMMRDFVNSIPRELDEAATIDGCGPYGTFFRIILPPCLPGLIATAVYTFILAWNEYLFAVVLTQDITSRPLTLGIGMLIGEYTTQWNQLMALSFMASAPLVIVFMFVQKYFLQGLTAGSVK</sequence>
<dbReference type="Proteomes" id="UP000307943">
    <property type="component" value="Unassembled WGS sequence"/>
</dbReference>
<dbReference type="OrthoDB" id="9810086at2"/>
<comment type="caution">
    <text evidence="9">The sequence shown here is derived from an EMBL/GenBank/DDBJ whole genome shotgun (WGS) entry which is preliminary data.</text>
</comment>
<dbReference type="GO" id="GO:0005886">
    <property type="term" value="C:plasma membrane"/>
    <property type="evidence" value="ECO:0007669"/>
    <property type="project" value="UniProtKB-SubCell"/>
</dbReference>